<feature type="transmembrane region" description="Helical" evidence="1">
    <location>
        <begin position="63"/>
        <end position="85"/>
    </location>
</feature>
<dbReference type="Proteomes" id="UP000008068">
    <property type="component" value="Unassembled WGS sequence"/>
</dbReference>
<keyword evidence="1" id="KW-0472">Membrane</keyword>
<protein>
    <recommendedName>
        <fullName evidence="4">Serpentine Receptor, class Z</fullName>
    </recommendedName>
</protein>
<evidence type="ECO:0008006" key="4">
    <source>
        <dbReference type="Google" id="ProtNLM"/>
    </source>
</evidence>
<dbReference type="PANTHER" id="PTHR31720:SF12">
    <property type="entry name" value="SERPENTINE RECEPTOR, CLASS T-RELATED"/>
    <property type="match status" value="1"/>
</dbReference>
<dbReference type="AlphaFoldDB" id="G0NTL6"/>
<dbReference type="InParanoid" id="G0NTL6"/>
<dbReference type="HOGENOM" id="CLU_056063_3_0_1"/>
<dbReference type="Pfam" id="PF10325">
    <property type="entry name" value="7TM_GPCR_Srz"/>
    <property type="match status" value="1"/>
</dbReference>
<dbReference type="EMBL" id="GL379944">
    <property type="protein sequence ID" value="EGT37257.1"/>
    <property type="molecule type" value="Genomic_DNA"/>
</dbReference>
<dbReference type="PANTHER" id="PTHR31720">
    <property type="entry name" value="SERPENTINE RECEPTOR, CLASS Z-RELATED"/>
    <property type="match status" value="1"/>
</dbReference>
<evidence type="ECO:0000313" key="3">
    <source>
        <dbReference type="Proteomes" id="UP000008068"/>
    </source>
</evidence>
<keyword evidence="3" id="KW-1185">Reference proteome</keyword>
<feature type="transmembrane region" description="Helical" evidence="1">
    <location>
        <begin position="143"/>
        <end position="162"/>
    </location>
</feature>
<evidence type="ECO:0000256" key="1">
    <source>
        <dbReference type="SAM" id="Phobius"/>
    </source>
</evidence>
<gene>
    <name evidence="2" type="ORF">CAEBREN_01132</name>
</gene>
<keyword evidence="1" id="KW-0812">Transmembrane</keyword>
<accession>G0NTL6</accession>
<dbReference type="OMA" id="THKYITI"/>
<organism evidence="3">
    <name type="scientific">Caenorhabditis brenneri</name>
    <name type="common">Nematode worm</name>
    <dbReference type="NCBI Taxonomy" id="135651"/>
    <lineage>
        <taxon>Eukaryota</taxon>
        <taxon>Metazoa</taxon>
        <taxon>Ecdysozoa</taxon>
        <taxon>Nematoda</taxon>
        <taxon>Chromadorea</taxon>
        <taxon>Rhabditida</taxon>
        <taxon>Rhabditina</taxon>
        <taxon>Rhabditomorpha</taxon>
        <taxon>Rhabditoidea</taxon>
        <taxon>Rhabditidae</taxon>
        <taxon>Peloderinae</taxon>
        <taxon>Caenorhabditis</taxon>
    </lineage>
</organism>
<dbReference type="eggNOG" id="ENOG502RAZU">
    <property type="taxonomic scope" value="Eukaryota"/>
</dbReference>
<feature type="transmembrane region" description="Helical" evidence="1">
    <location>
        <begin position="234"/>
        <end position="254"/>
    </location>
</feature>
<proteinExistence type="predicted"/>
<dbReference type="InterPro" id="IPR018817">
    <property type="entry name" value="7TM_GPCR_serpentine_rcpt_Srz"/>
</dbReference>
<keyword evidence="1" id="KW-1133">Transmembrane helix</keyword>
<reference evidence="3" key="1">
    <citation type="submission" date="2011-07" db="EMBL/GenBank/DDBJ databases">
        <authorList>
            <consortium name="Caenorhabditis brenneri Sequencing and Analysis Consortium"/>
            <person name="Wilson R.K."/>
        </authorList>
    </citation>
    <scope>NUCLEOTIDE SEQUENCE [LARGE SCALE GENOMIC DNA]</scope>
    <source>
        <strain evidence="3">PB2801</strain>
    </source>
</reference>
<sequence>MNRNHDKKTAIYPVTNHFYKVICFNYVFFLVFLTFSIIVFLDLDLPFYVSIVLLELYQFSGNTYFYFFNVHHVILTLLTIQRFALYFYPGLEKLIVLNQRTTNRILFCIYTVFFTTLVAWFVYGELYREHREFEELMVTVTLYEYFILYIVLVLASLLYIPIMISIRKHSHLASFKKSTPDRYILYQTVLVVVLKTVSSLYKTFQFGSVQTNILNAFFFNPEESTFFDKPHLDLLIYLDILSTPVLIQVSYLFCNQKNMEAMKSKLNVKSYLRLTLFCCFHNSEAEVHPCGNMNYAVSTIAN</sequence>
<dbReference type="OrthoDB" id="5876498at2759"/>
<feature type="transmembrane region" description="Helical" evidence="1">
    <location>
        <begin position="183"/>
        <end position="201"/>
    </location>
</feature>
<evidence type="ECO:0000313" key="2">
    <source>
        <dbReference type="EMBL" id="EGT37257.1"/>
    </source>
</evidence>
<feature type="transmembrane region" description="Helical" evidence="1">
    <location>
        <begin position="105"/>
        <end position="123"/>
    </location>
</feature>
<feature type="transmembrane region" description="Helical" evidence="1">
    <location>
        <begin position="21"/>
        <end position="43"/>
    </location>
</feature>
<name>G0NTL6_CAEBE</name>